<dbReference type="SUPFAM" id="SSF56112">
    <property type="entry name" value="Protein kinase-like (PK-like)"/>
    <property type="match status" value="1"/>
</dbReference>
<organism evidence="2 3">
    <name type="scientific">Tritrichomonas musculus</name>
    <dbReference type="NCBI Taxonomy" id="1915356"/>
    <lineage>
        <taxon>Eukaryota</taxon>
        <taxon>Metamonada</taxon>
        <taxon>Parabasalia</taxon>
        <taxon>Tritrichomonadida</taxon>
        <taxon>Tritrichomonadidae</taxon>
        <taxon>Tritrichomonas</taxon>
    </lineage>
</organism>
<dbReference type="PROSITE" id="PS50011">
    <property type="entry name" value="PROTEIN_KINASE_DOM"/>
    <property type="match status" value="1"/>
</dbReference>
<dbReference type="InterPro" id="IPR011009">
    <property type="entry name" value="Kinase-like_dom_sf"/>
</dbReference>
<dbReference type="Gene3D" id="1.10.510.10">
    <property type="entry name" value="Transferase(Phosphotransferase) domain 1"/>
    <property type="match status" value="1"/>
</dbReference>
<protein>
    <recommendedName>
        <fullName evidence="1">Protein kinase domain-containing protein</fullName>
    </recommendedName>
</protein>
<dbReference type="InterPro" id="IPR000719">
    <property type="entry name" value="Prot_kinase_dom"/>
</dbReference>
<gene>
    <name evidence="2" type="ORF">M9Y10_014597</name>
</gene>
<feature type="domain" description="Protein kinase" evidence="1">
    <location>
        <begin position="1"/>
        <end position="123"/>
    </location>
</feature>
<dbReference type="EMBL" id="JAPFFF010000002">
    <property type="protein sequence ID" value="KAK8896683.1"/>
    <property type="molecule type" value="Genomic_DNA"/>
</dbReference>
<dbReference type="Proteomes" id="UP001470230">
    <property type="component" value="Unassembled WGS sequence"/>
</dbReference>
<evidence type="ECO:0000313" key="3">
    <source>
        <dbReference type="Proteomes" id="UP001470230"/>
    </source>
</evidence>
<evidence type="ECO:0000259" key="1">
    <source>
        <dbReference type="PROSITE" id="PS50011"/>
    </source>
</evidence>
<sequence length="123" mass="14372">MRYLHKNNIFNLDLKLEIILIDENYYPHINAFNLSRFFPKILSNSNENKMNSQLDDRLCMAPEILSGKKEFIPAVDVYAFGIVANEIVTGKRVNYEIGETKNTNEEVFRPRLFESNRILQKSS</sequence>
<reference evidence="2 3" key="1">
    <citation type="submission" date="2024-04" db="EMBL/GenBank/DDBJ databases">
        <title>Tritrichomonas musculus Genome.</title>
        <authorList>
            <person name="Alves-Ferreira E."/>
            <person name="Grigg M."/>
            <person name="Lorenzi H."/>
            <person name="Galac M."/>
        </authorList>
    </citation>
    <scope>NUCLEOTIDE SEQUENCE [LARGE SCALE GENOMIC DNA]</scope>
    <source>
        <strain evidence="2 3">EAF2021</strain>
    </source>
</reference>
<dbReference type="PANTHER" id="PTHR45707">
    <property type="entry name" value="C2 CALCIUM/LIPID-BINDING PLANT PHOSPHORIBOSYLTRANSFERASE FAMILY PROTEIN"/>
    <property type="match status" value="1"/>
</dbReference>
<accession>A0ABR2L052</accession>
<name>A0ABR2L052_9EUKA</name>
<proteinExistence type="predicted"/>
<keyword evidence="3" id="KW-1185">Reference proteome</keyword>
<comment type="caution">
    <text evidence="2">The sequence shown here is derived from an EMBL/GenBank/DDBJ whole genome shotgun (WGS) entry which is preliminary data.</text>
</comment>
<evidence type="ECO:0000313" key="2">
    <source>
        <dbReference type="EMBL" id="KAK8896683.1"/>
    </source>
</evidence>
<dbReference type="Pfam" id="PF00069">
    <property type="entry name" value="Pkinase"/>
    <property type="match status" value="1"/>
</dbReference>